<sequence>MSFQLQNSEVLARLKPFGILFEKSLTDLIKGIRGHSKESPESLLQFFDTVIVECKNELATSDLETKAMAILKLTYLEMYGFDMSWSNFQILEVMASSKFQQKRIGYLAVIQSFKNDQDLLILATNQFKKDLNSYNHTEIGLALSGIATIVTPNLAKDINDDVVMKLSHSSPYIRKKAMLAMYKVILQYPESLRANFQRIIDKLDDEDTAVVSATINVICEISKKNPNIFVGYLPKFFSIMNNTSNNWLVIRILKLFQSLSKVEPRMKKRIMPSIVELMTKTNAYSLIYECINCIVSGDMLSADSSRDQETGKLCLDKLLLMFAKSDYNLVFVGLLTMYKILKKFPALIDDGAVRSFVLAHLGGNDIIIKEKALELCDLLVNEDNIGEIVKKLLFQLMPPESLDGKPSPKLIPERLRVSIASKIVSIASSNNYSNIPNFKWYVAVLKDIFNLSLFPESLVADNLISFESTKTIANLIGNEYVSLCIKVPSLRPTILNQVIIDATQDTRILEVCPVFLKYIYWIIGEYVDEIEYVGYDEEDETKVESLGLKLSSQVSIFNTLVNCQIDISLKRTSKKHFPISDKLRFLADSDVLTLLIQALVKLYSGILNTYLTLYGVNGELPRDKFIQMAYFLSKLINFLSNFEQHYHYEVQERSLSWLEFLKLCLEAMMGGDLAPIRELELEDLEYYKKLQVSEELEQELDLENSSDSDSDENLISNMSLNESVQSEEPEVSVLATDDLETFELAAEGRALALLNDLQSESGAKPETANELESIPMLLHPILSSMLKSHEIRPVAKNSQSNVPFPEELDLERQIVHSEELQGFEDEAEDELYDDTYIEEQLSSEQNSILPDSDVEREEARRKKERAARLQDDPYYLKSDEKKSKVSAKRKPKPLSPSPDQTRSPLLLSLAEIGESKRPKSLKSKVLKKEKVMVLDDEVVGNASPAPEEPVIKKPQKKTANVFKIDASNLEGFDLESSAKETTPGVDEYNIDLDAIRKLLAEDVEKKLKKKSKKSKSKSDTKTDAGKSTKSTKTDSKAGKSESREELVSNGEGPGTEIKTKKKKKKRAVIAD</sequence>
<reference evidence="1" key="1">
    <citation type="submission" date="2023-04" db="EMBL/GenBank/DDBJ databases">
        <title>Draft Genome sequencing of Naganishia species isolated from polar environments using Oxford Nanopore Technology.</title>
        <authorList>
            <person name="Leo P."/>
            <person name="Venkateswaran K."/>
        </authorList>
    </citation>
    <scope>NUCLEOTIDE SEQUENCE</scope>
    <source>
        <strain evidence="1">MNA-CCFEE 5261</strain>
    </source>
</reference>
<organism evidence="1 2">
    <name type="scientific">Naganishia cerealis</name>
    <dbReference type="NCBI Taxonomy" id="610337"/>
    <lineage>
        <taxon>Eukaryota</taxon>
        <taxon>Fungi</taxon>
        <taxon>Dikarya</taxon>
        <taxon>Basidiomycota</taxon>
        <taxon>Agaricomycotina</taxon>
        <taxon>Tremellomycetes</taxon>
        <taxon>Filobasidiales</taxon>
        <taxon>Filobasidiaceae</taxon>
        <taxon>Naganishia</taxon>
    </lineage>
</organism>
<name>A0ACC2VJT7_9TREE</name>
<gene>
    <name evidence="1" type="ORF">QFC19_005972</name>
</gene>
<evidence type="ECO:0000313" key="2">
    <source>
        <dbReference type="Proteomes" id="UP001241377"/>
    </source>
</evidence>
<comment type="caution">
    <text evidence="1">The sequence shown here is derived from an EMBL/GenBank/DDBJ whole genome shotgun (WGS) entry which is preliminary data.</text>
</comment>
<protein>
    <submittedName>
        <fullName evidence="1">Uncharacterized protein</fullName>
    </submittedName>
</protein>
<accession>A0ACC2VJT7</accession>
<keyword evidence="2" id="KW-1185">Reference proteome</keyword>
<dbReference type="EMBL" id="JASBWR010000069">
    <property type="protein sequence ID" value="KAJ9099547.1"/>
    <property type="molecule type" value="Genomic_DNA"/>
</dbReference>
<proteinExistence type="predicted"/>
<evidence type="ECO:0000313" key="1">
    <source>
        <dbReference type="EMBL" id="KAJ9099547.1"/>
    </source>
</evidence>
<dbReference type="Proteomes" id="UP001241377">
    <property type="component" value="Unassembled WGS sequence"/>
</dbReference>